<protein>
    <submittedName>
        <fullName evidence="4">Histone deacetylase</fullName>
    </submittedName>
</protein>
<feature type="domain" description="Histone deacetylase" evidence="3">
    <location>
        <begin position="19"/>
        <end position="280"/>
    </location>
</feature>
<keyword evidence="2" id="KW-0378">Hydrolase</keyword>
<gene>
    <name evidence="4" type="ORF">H0I76_05655</name>
</gene>
<dbReference type="CDD" id="cd09993">
    <property type="entry name" value="HDAC_classIV"/>
    <property type="match status" value="1"/>
</dbReference>
<dbReference type="PANTHER" id="PTHR10625">
    <property type="entry name" value="HISTONE DEACETYLASE HDAC1-RELATED"/>
    <property type="match status" value="1"/>
</dbReference>
<dbReference type="InterPro" id="IPR023801">
    <property type="entry name" value="His_deacetylse_dom"/>
</dbReference>
<dbReference type="GO" id="GO:0016787">
    <property type="term" value="F:hydrolase activity"/>
    <property type="evidence" value="ECO:0007669"/>
    <property type="project" value="UniProtKB-KW"/>
</dbReference>
<name>A0A8J7M6Y3_9RHOB</name>
<dbReference type="GO" id="GO:0040029">
    <property type="term" value="P:epigenetic regulation of gene expression"/>
    <property type="evidence" value="ECO:0007669"/>
    <property type="project" value="TreeGrafter"/>
</dbReference>
<evidence type="ECO:0000313" key="5">
    <source>
        <dbReference type="Proteomes" id="UP000655420"/>
    </source>
</evidence>
<evidence type="ECO:0000313" key="4">
    <source>
        <dbReference type="EMBL" id="MBK0398664.1"/>
    </source>
</evidence>
<dbReference type="Pfam" id="PF00850">
    <property type="entry name" value="Hist_deacetyl"/>
    <property type="match status" value="1"/>
</dbReference>
<dbReference type="InterPro" id="IPR044150">
    <property type="entry name" value="HDAC_classIV"/>
</dbReference>
<dbReference type="SUPFAM" id="SSF52768">
    <property type="entry name" value="Arginase/deacetylase"/>
    <property type="match status" value="1"/>
</dbReference>
<dbReference type="PRINTS" id="PR01270">
    <property type="entry name" value="HDASUPER"/>
</dbReference>
<dbReference type="GO" id="GO:0004407">
    <property type="term" value="F:histone deacetylase activity"/>
    <property type="evidence" value="ECO:0007669"/>
    <property type="project" value="InterPro"/>
</dbReference>
<dbReference type="Gene3D" id="3.40.800.20">
    <property type="entry name" value="Histone deacetylase domain"/>
    <property type="match status" value="1"/>
</dbReference>
<evidence type="ECO:0000256" key="2">
    <source>
        <dbReference type="ARBA" id="ARBA00022801"/>
    </source>
</evidence>
<dbReference type="PANTHER" id="PTHR10625:SF19">
    <property type="entry name" value="HISTONE DEACETYLASE 12"/>
    <property type="match status" value="1"/>
</dbReference>
<comment type="similarity">
    <text evidence="1">Belongs to the histone deacetylase family.</text>
</comment>
<dbReference type="AlphaFoldDB" id="A0A8J7M6Y3"/>
<keyword evidence="5" id="KW-1185">Reference proteome</keyword>
<dbReference type="RefSeq" id="WP_234455148.1">
    <property type="nucleotide sequence ID" value="NZ_JAEHHL010000002.1"/>
</dbReference>
<dbReference type="InterPro" id="IPR000286">
    <property type="entry name" value="HDACs"/>
</dbReference>
<comment type="caution">
    <text evidence="4">The sequence shown here is derived from an EMBL/GenBank/DDBJ whole genome shotgun (WGS) entry which is preliminary data.</text>
</comment>
<dbReference type="InterPro" id="IPR037138">
    <property type="entry name" value="His_deacetylse_dom_sf"/>
</dbReference>
<accession>A0A8J7M6Y3</accession>
<dbReference type="EMBL" id="JAEHHL010000002">
    <property type="protein sequence ID" value="MBK0398664.1"/>
    <property type="molecule type" value="Genomic_DNA"/>
</dbReference>
<dbReference type="InterPro" id="IPR023696">
    <property type="entry name" value="Ureohydrolase_dom_sf"/>
</dbReference>
<evidence type="ECO:0000259" key="3">
    <source>
        <dbReference type="Pfam" id="PF00850"/>
    </source>
</evidence>
<proteinExistence type="inferred from homology"/>
<organism evidence="4 5">
    <name type="scientific">Thermohalobaculum xanthum</name>
    <dbReference type="NCBI Taxonomy" id="2753746"/>
    <lineage>
        <taxon>Bacteria</taxon>
        <taxon>Pseudomonadati</taxon>
        <taxon>Pseudomonadota</taxon>
        <taxon>Alphaproteobacteria</taxon>
        <taxon>Rhodobacterales</taxon>
        <taxon>Paracoccaceae</taxon>
        <taxon>Thermohalobaculum</taxon>
    </lineage>
</organism>
<reference evidence="4" key="1">
    <citation type="submission" date="2020-12" db="EMBL/GenBank/DDBJ databases">
        <title>Bacterial taxonomy.</title>
        <authorList>
            <person name="Pan X."/>
        </authorList>
    </citation>
    <scope>NUCLEOTIDE SEQUENCE</scope>
    <source>
        <strain evidence="4">M0105</strain>
    </source>
</reference>
<dbReference type="Proteomes" id="UP000655420">
    <property type="component" value="Unassembled WGS sequence"/>
</dbReference>
<sequence length="300" mass="31544">MLPIVHHPDYQAPLRPGHSFPMSKYGYLRDALTRRGLLAPGRYIAPAPATAAQVALAHEPGYVARVFEGRLTAAEVRRIGLPGNDAVARRARLSGAGTLLAAWLALEHGIAANSAGGSHHAGPDGGAGFCVFNDVAIAIRNLRAQGLPGRILVIDADVHQGDGTARIFANDPGVFCLSIHAAKNYPVRKAASDLDVGLPDRTGDGAYLVALEAAVNQAIAACSPALVFYNAGVDVWEGDRLGRLAVSLAGLRARERLVLESVRTQGLPLVVVIGGGYDSDPERLAERHALVFEEAARLVA</sequence>
<evidence type="ECO:0000256" key="1">
    <source>
        <dbReference type="ARBA" id="ARBA00005947"/>
    </source>
</evidence>